<feature type="chain" id="PRO_5045360104" description="DUF4198 domain-containing protein" evidence="1">
    <location>
        <begin position="24"/>
        <end position="243"/>
    </location>
</feature>
<dbReference type="EMBL" id="JQZV01000013">
    <property type="protein sequence ID" value="KGN91775.1"/>
    <property type="molecule type" value="Genomic_DNA"/>
</dbReference>
<proteinExistence type="predicted"/>
<organism evidence="2 3">
    <name type="scientific">Porphyromonas canoris</name>
    <dbReference type="NCBI Taxonomy" id="36875"/>
    <lineage>
        <taxon>Bacteria</taxon>
        <taxon>Pseudomonadati</taxon>
        <taxon>Bacteroidota</taxon>
        <taxon>Bacteroidia</taxon>
        <taxon>Bacteroidales</taxon>
        <taxon>Porphyromonadaceae</taxon>
        <taxon>Porphyromonas</taxon>
    </lineage>
</organism>
<feature type="signal peptide" evidence="1">
    <location>
        <begin position="1"/>
        <end position="23"/>
    </location>
</feature>
<evidence type="ECO:0000256" key="1">
    <source>
        <dbReference type="SAM" id="SignalP"/>
    </source>
</evidence>
<accession>A0ABR4XLB1</accession>
<evidence type="ECO:0008006" key="4">
    <source>
        <dbReference type="Google" id="ProtNLM"/>
    </source>
</evidence>
<sequence>MNKHLSRIFLPLLLFIIAPVASAHTMWLESKTAGVVGEAHKVELFFGEFSMSDKTPTKDWLKGLWSGEFKVTTPSGTVIDLKAEAEEICYSASFTPTEEGWYRVHYDCFSPTKWQGSELHYLSVFWIKVGSPKASPMEKSPFENGLSLLPPTRSEQNGSQVFKFPVFKNNEVPKRIALNILADNGWRKNYYRLNEGMLEMLPLWKGRYLLNEVIRKSYTPEESAAKDGAKGLYSNITYFFEVQ</sequence>
<comment type="caution">
    <text evidence="2">The sequence shown here is derived from an EMBL/GenBank/DDBJ whole genome shotgun (WGS) entry which is preliminary data.</text>
</comment>
<protein>
    <recommendedName>
        <fullName evidence="4">DUF4198 domain-containing protein</fullName>
    </recommendedName>
</protein>
<dbReference type="RefSeq" id="WP_036791245.1">
    <property type="nucleotide sequence ID" value="NZ_JQZV01000013.1"/>
</dbReference>
<evidence type="ECO:0000313" key="3">
    <source>
        <dbReference type="Proteomes" id="UP000030101"/>
    </source>
</evidence>
<evidence type="ECO:0000313" key="2">
    <source>
        <dbReference type="EMBL" id="KGN91775.1"/>
    </source>
</evidence>
<keyword evidence="3" id="KW-1185">Reference proteome</keyword>
<name>A0ABR4XLB1_9PORP</name>
<dbReference type="Proteomes" id="UP000030101">
    <property type="component" value="Unassembled WGS sequence"/>
</dbReference>
<reference evidence="2 3" key="1">
    <citation type="submission" date="2014-08" db="EMBL/GenBank/DDBJ databases">
        <title>Porphyromonas canoris strain:OH2762 Genome sequencing.</title>
        <authorList>
            <person name="Wallis C."/>
            <person name="Deusch O."/>
            <person name="O'Flynn C."/>
            <person name="Davis I."/>
            <person name="Jospin G."/>
            <person name="Darling A.E."/>
            <person name="Coil D.A."/>
            <person name="Alexiev A."/>
            <person name="Horsfall A."/>
            <person name="Kirkwood N."/>
            <person name="Harris S."/>
            <person name="Eisen J.A."/>
        </authorList>
    </citation>
    <scope>NUCLEOTIDE SEQUENCE [LARGE SCALE GENOMIC DNA]</scope>
    <source>
        <strain evidence="3">COT-108 OH2762</strain>
    </source>
</reference>
<gene>
    <name evidence="2" type="ORF">HQ43_06695</name>
</gene>
<keyword evidence="1" id="KW-0732">Signal</keyword>